<feature type="signal peptide" evidence="1">
    <location>
        <begin position="1"/>
        <end position="15"/>
    </location>
</feature>
<keyword evidence="1" id="KW-0732">Signal</keyword>
<comment type="caution">
    <text evidence="2">The sequence shown here is derived from an EMBL/GenBank/DDBJ whole genome shotgun (WGS) entry which is preliminary data.</text>
</comment>
<evidence type="ECO:0000313" key="2">
    <source>
        <dbReference type="EMBL" id="EJK61670.1"/>
    </source>
</evidence>
<dbReference type="AlphaFoldDB" id="K0S8R6"/>
<organism evidence="2 3">
    <name type="scientific">Thalassiosira oceanica</name>
    <name type="common">Marine diatom</name>
    <dbReference type="NCBI Taxonomy" id="159749"/>
    <lineage>
        <taxon>Eukaryota</taxon>
        <taxon>Sar</taxon>
        <taxon>Stramenopiles</taxon>
        <taxon>Ochrophyta</taxon>
        <taxon>Bacillariophyta</taxon>
        <taxon>Coscinodiscophyceae</taxon>
        <taxon>Thalassiosirophycidae</taxon>
        <taxon>Thalassiosirales</taxon>
        <taxon>Thalassiosiraceae</taxon>
        <taxon>Thalassiosira</taxon>
    </lineage>
</organism>
<feature type="chain" id="PRO_5011977299" description="Secreted protein" evidence="1">
    <location>
        <begin position="16"/>
        <end position="76"/>
    </location>
</feature>
<keyword evidence="3" id="KW-1185">Reference proteome</keyword>
<feature type="non-terminal residue" evidence="2">
    <location>
        <position position="76"/>
    </location>
</feature>
<evidence type="ECO:0000313" key="3">
    <source>
        <dbReference type="Proteomes" id="UP000266841"/>
    </source>
</evidence>
<dbReference type="EMBL" id="AGNL01019662">
    <property type="protein sequence ID" value="EJK61670.1"/>
    <property type="molecule type" value="Genomic_DNA"/>
</dbReference>
<gene>
    <name evidence="2" type="ORF">THAOC_17797</name>
</gene>
<proteinExistence type="predicted"/>
<reference evidence="2 3" key="1">
    <citation type="journal article" date="2012" name="Genome Biol.">
        <title>Genome and low-iron response of an oceanic diatom adapted to chronic iron limitation.</title>
        <authorList>
            <person name="Lommer M."/>
            <person name="Specht M."/>
            <person name="Roy A.S."/>
            <person name="Kraemer L."/>
            <person name="Andreson R."/>
            <person name="Gutowska M.A."/>
            <person name="Wolf J."/>
            <person name="Bergner S.V."/>
            <person name="Schilhabel M.B."/>
            <person name="Klostermeier U.C."/>
            <person name="Beiko R.G."/>
            <person name="Rosenstiel P."/>
            <person name="Hippler M."/>
            <person name="Laroche J."/>
        </authorList>
    </citation>
    <scope>NUCLEOTIDE SEQUENCE [LARGE SCALE GENOMIC DNA]</scope>
    <source>
        <strain evidence="2 3">CCMP1005</strain>
    </source>
</reference>
<sequence length="76" mass="8409">MLLVALIFRLSSVSLVKLLQQALRHQAQTVCSRGKQKTTMVHCSRKLSGSKVCGEEKFERDAMGGGRDSSGELRQM</sequence>
<protein>
    <recommendedName>
        <fullName evidence="4">Secreted protein</fullName>
    </recommendedName>
</protein>
<evidence type="ECO:0000256" key="1">
    <source>
        <dbReference type="SAM" id="SignalP"/>
    </source>
</evidence>
<evidence type="ECO:0008006" key="4">
    <source>
        <dbReference type="Google" id="ProtNLM"/>
    </source>
</evidence>
<dbReference type="Proteomes" id="UP000266841">
    <property type="component" value="Unassembled WGS sequence"/>
</dbReference>
<accession>K0S8R6</accession>
<name>K0S8R6_THAOC</name>